<dbReference type="PANTHER" id="PTHR43439">
    <property type="entry name" value="PHENYLACETATE-COENZYME A LIGASE"/>
    <property type="match status" value="1"/>
</dbReference>
<evidence type="ECO:0000256" key="3">
    <source>
        <dbReference type="SAM" id="Phobius"/>
    </source>
</evidence>
<dbReference type="InterPro" id="IPR051414">
    <property type="entry name" value="Adenylate-forming_Reductase"/>
</dbReference>
<protein>
    <recommendedName>
        <fullName evidence="8">Acetyl-CoA synthetase-like protein</fullName>
    </recommendedName>
</protein>
<dbReference type="InterPro" id="IPR042099">
    <property type="entry name" value="ANL_N_sf"/>
</dbReference>
<keyword evidence="7" id="KW-1185">Reference proteome</keyword>
<feature type="transmembrane region" description="Helical" evidence="3">
    <location>
        <begin position="103"/>
        <end position="126"/>
    </location>
</feature>
<dbReference type="PANTHER" id="PTHR43439:SF2">
    <property type="entry name" value="ENZYME, PUTATIVE (JCVI)-RELATED"/>
    <property type="match status" value="1"/>
</dbReference>
<name>A0ABR1JNX6_9AGAR</name>
<reference evidence="6 7" key="1">
    <citation type="submission" date="2024-01" db="EMBL/GenBank/DDBJ databases">
        <title>A draft genome for the cacao thread blight pathogen Marasmiellus scandens.</title>
        <authorList>
            <person name="Baruah I.K."/>
            <person name="Leung J."/>
            <person name="Bukari Y."/>
            <person name="Amoako-Attah I."/>
            <person name="Meinhardt L.W."/>
            <person name="Bailey B.A."/>
            <person name="Cohen S.P."/>
        </authorList>
    </citation>
    <scope>NUCLEOTIDE SEQUENCE [LARGE SCALE GENOMIC DNA]</scope>
    <source>
        <strain evidence="6 7">GH-19</strain>
    </source>
</reference>
<dbReference type="EMBL" id="JBANRG010000007">
    <property type="protein sequence ID" value="KAK7464743.1"/>
    <property type="molecule type" value="Genomic_DNA"/>
</dbReference>
<dbReference type="Gene3D" id="3.40.50.720">
    <property type="entry name" value="NAD(P)-binding Rossmann-like Domain"/>
    <property type="match status" value="1"/>
</dbReference>
<dbReference type="Gene3D" id="1.10.1200.10">
    <property type="entry name" value="ACP-like"/>
    <property type="match status" value="1"/>
</dbReference>
<feature type="domain" description="Thioester reductase (TE)" evidence="5">
    <location>
        <begin position="746"/>
        <end position="824"/>
    </location>
</feature>
<evidence type="ECO:0000259" key="4">
    <source>
        <dbReference type="Pfam" id="PF00501"/>
    </source>
</evidence>
<keyword evidence="2" id="KW-0597">Phosphoprotein</keyword>
<gene>
    <name evidence="6" type="ORF">VKT23_005949</name>
</gene>
<sequence length="844" mass="94599">MTKDRFASLHSQPPLVYTTSQACNGIDFNIPPLDGSILNGELIDWHMEKNKDYNYALLLDEEDGKRTYLTYRELGEAVHNLGRCILESIPTGPLDSNGKPKIIALYASLDPLIYVVVILAILRAGFVPFPLSPRNSQPAIVHLLSVTSCNFIIASDSVPGTAMELVTHSVLGEMNASGKSIQILKPPSIKDLFPRLASSTTIPKFIPSETFKPIPPLSTLVPDAYRAKNMENWPWMIIHSSGSTKFPKPIYIGQRSGLQQWLTWPWMSEMDIAGKVQGTLGTPCFHGLGMAVHVGAPFSAGAISALWKPKDGLTPSTPEKFLAGLKKSGAHYSVVVPSFLKIWSKDPTAVEVLSRLEVVCYGAGPLPRTVGDKLVEEGVNLQNCYGLTETGALFTILTRENPGCDWEYGRFTRHVKPRLVPIDQNRCILQLENCDSHTLPVINVNEVQAFDTQDILEEHPTKSGLYRIVGRADDQIMMTNGEKTNPGPLELVIQSDSLINGVFMFGRSRTHVGIAVEPHKPIDVFDQSQITRFRDAIWSSVEKANRIAPQHSRIFKEYILVCDPVKRPLPRTPKGDVQRKRAYELYEEDIERLYKEVDGLIKSNWTEPPKSWDEEGIRVFVGRIIDGTVGAALGRKVDPEADLFTQGCDSLQATYIRQTISAALDQVLPDISNKTPNNFVYEHPTQRAIEEFLLLLVQTRDESNEHGEERKIAAMQAMVDKYTSDWPVRSNKPIYDRQPTKEVILITGTTGALGTYLLGRLLEDSRFTRIYALNRGSNLVQRQRNAFQDKGLDVSLLESRKLFLIETDTARPKLGLSDVLHQEVRFNLKPDICDKFRSSRKRRF</sequence>
<proteinExistence type="predicted"/>
<feature type="domain" description="AMP-dependent synthetase/ligase" evidence="4">
    <location>
        <begin position="60"/>
        <end position="421"/>
    </location>
</feature>
<dbReference type="SUPFAM" id="SSF56801">
    <property type="entry name" value="Acetyl-CoA synthetase-like"/>
    <property type="match status" value="1"/>
</dbReference>
<comment type="caution">
    <text evidence="6">The sequence shown here is derived from an EMBL/GenBank/DDBJ whole genome shotgun (WGS) entry which is preliminary data.</text>
</comment>
<evidence type="ECO:0000259" key="5">
    <source>
        <dbReference type="Pfam" id="PF07993"/>
    </source>
</evidence>
<evidence type="ECO:0000256" key="2">
    <source>
        <dbReference type="ARBA" id="ARBA00022553"/>
    </source>
</evidence>
<accession>A0ABR1JNX6</accession>
<evidence type="ECO:0008006" key="8">
    <source>
        <dbReference type="Google" id="ProtNLM"/>
    </source>
</evidence>
<dbReference type="Pfam" id="PF07993">
    <property type="entry name" value="NAD_binding_4"/>
    <property type="match status" value="1"/>
</dbReference>
<evidence type="ECO:0000313" key="6">
    <source>
        <dbReference type="EMBL" id="KAK7464743.1"/>
    </source>
</evidence>
<evidence type="ECO:0000256" key="1">
    <source>
        <dbReference type="ARBA" id="ARBA00022450"/>
    </source>
</evidence>
<dbReference type="Gene3D" id="3.40.50.12780">
    <property type="entry name" value="N-terminal domain of ligase-like"/>
    <property type="match status" value="1"/>
</dbReference>
<organism evidence="6 7">
    <name type="scientific">Marasmiellus scandens</name>
    <dbReference type="NCBI Taxonomy" id="2682957"/>
    <lineage>
        <taxon>Eukaryota</taxon>
        <taxon>Fungi</taxon>
        <taxon>Dikarya</taxon>
        <taxon>Basidiomycota</taxon>
        <taxon>Agaricomycotina</taxon>
        <taxon>Agaricomycetes</taxon>
        <taxon>Agaricomycetidae</taxon>
        <taxon>Agaricales</taxon>
        <taxon>Marasmiineae</taxon>
        <taxon>Omphalotaceae</taxon>
        <taxon>Marasmiellus</taxon>
    </lineage>
</organism>
<keyword evidence="1" id="KW-0596">Phosphopantetheine</keyword>
<dbReference type="Pfam" id="PF23562">
    <property type="entry name" value="AMP-binding_C_3"/>
    <property type="match status" value="1"/>
</dbReference>
<dbReference type="InterPro" id="IPR036736">
    <property type="entry name" value="ACP-like_sf"/>
</dbReference>
<keyword evidence="3" id="KW-1133">Transmembrane helix</keyword>
<dbReference type="Proteomes" id="UP001498398">
    <property type="component" value="Unassembled WGS sequence"/>
</dbReference>
<dbReference type="PROSITE" id="PS51257">
    <property type="entry name" value="PROKAR_LIPOPROTEIN"/>
    <property type="match status" value="1"/>
</dbReference>
<dbReference type="Pfam" id="PF00501">
    <property type="entry name" value="AMP-binding"/>
    <property type="match status" value="1"/>
</dbReference>
<dbReference type="InterPro" id="IPR013120">
    <property type="entry name" value="FAR_NAD-bd"/>
</dbReference>
<keyword evidence="3" id="KW-0812">Transmembrane</keyword>
<dbReference type="InterPro" id="IPR000873">
    <property type="entry name" value="AMP-dep_synth/lig_dom"/>
</dbReference>
<evidence type="ECO:0000313" key="7">
    <source>
        <dbReference type="Proteomes" id="UP001498398"/>
    </source>
</evidence>
<keyword evidence="3" id="KW-0472">Membrane</keyword>